<keyword evidence="3" id="KW-1185">Reference proteome</keyword>
<gene>
    <name evidence="2" type="ORF">AKJ09_04484</name>
</gene>
<dbReference type="AlphaFoldDB" id="A0A0K1PWC2"/>
<reference evidence="2 3" key="1">
    <citation type="submission" date="2015-08" db="EMBL/GenBank/DDBJ databases">
        <authorList>
            <person name="Babu N.S."/>
            <person name="Beckwith C.J."/>
            <person name="Beseler K.G."/>
            <person name="Brison A."/>
            <person name="Carone J.V."/>
            <person name="Caskin T.P."/>
            <person name="Diamond M."/>
            <person name="Durham M.E."/>
            <person name="Foxe J.M."/>
            <person name="Go M."/>
            <person name="Henderson B.A."/>
            <person name="Jones I.B."/>
            <person name="McGettigan J.A."/>
            <person name="Micheletti S.J."/>
            <person name="Nasrallah M.E."/>
            <person name="Ortiz D."/>
            <person name="Piller C.R."/>
            <person name="Privatt S.R."/>
            <person name="Schneider S.L."/>
            <person name="Sharp S."/>
            <person name="Smith T.C."/>
            <person name="Stanton J.D."/>
            <person name="Ullery H.E."/>
            <person name="Wilson R.J."/>
            <person name="Serrano M.G."/>
            <person name="Buck G."/>
            <person name="Lee V."/>
            <person name="Wang Y."/>
            <person name="Carvalho R."/>
            <person name="Voegtly L."/>
            <person name="Shi R."/>
            <person name="Duckworth R."/>
            <person name="Johnson A."/>
            <person name="Loviza R."/>
            <person name="Walstead R."/>
            <person name="Shah Z."/>
            <person name="Kiflezghi M."/>
            <person name="Wade K."/>
            <person name="Ball S.L."/>
            <person name="Bradley K.W."/>
            <person name="Asai D.J."/>
            <person name="Bowman C.A."/>
            <person name="Russell D.A."/>
            <person name="Pope W.H."/>
            <person name="Jacobs-Sera D."/>
            <person name="Hendrix R.W."/>
            <person name="Hatfull G.F."/>
        </authorList>
    </citation>
    <scope>NUCLEOTIDE SEQUENCE [LARGE SCALE GENOMIC DNA]</scope>
    <source>
        <strain evidence="2 3">DSM 27648</strain>
    </source>
</reference>
<dbReference type="OrthoDB" id="5492401at2"/>
<dbReference type="STRING" id="1391654.AKJ09_04484"/>
<protein>
    <submittedName>
        <fullName evidence="2">Tryptophan synthase alpha chain</fullName>
    </submittedName>
</protein>
<dbReference type="PROSITE" id="PS51257">
    <property type="entry name" value="PROKAR_LIPOPROTEIN"/>
    <property type="match status" value="1"/>
</dbReference>
<evidence type="ECO:0000256" key="1">
    <source>
        <dbReference type="SAM" id="SignalP"/>
    </source>
</evidence>
<dbReference type="KEGG" id="llu:AKJ09_04484"/>
<keyword evidence="1" id="KW-0732">Signal</keyword>
<proteinExistence type="predicted"/>
<evidence type="ECO:0000313" key="2">
    <source>
        <dbReference type="EMBL" id="AKU97820.1"/>
    </source>
</evidence>
<evidence type="ECO:0000313" key="3">
    <source>
        <dbReference type="Proteomes" id="UP000064967"/>
    </source>
</evidence>
<sequence>MTARSSKTRIATLTIVGAGLFVYACTDAEPRTMGWGVVDGGSTPSFVDTPDASEAEAGDDLVSYCPAQGCSGGMTTCPGSRFACDTDLTNDVNNCGSCGFNCASNLSFYHFQMGCVGGQCVPRCADGYADCNGSLDDGCETELGSDDNCTACGDQCLDPAKPCNQNLFTNVTQCGCGASGGLYCWFFCVDPTTDDGNCGGCFNACDPAGDGSPLADHTHFGCMNSECGHAKCDSDHADCDGKATNGCEASLLSSEHCGACGHACDQGQTCIINRMGDHECACEAGKTLCGTECVDLLTNPRYCGDCLNDCSASAPWGSGIGSCLYGSCTYDCAEGRGDCNADLDDGCEANLLSDPRNCGGCGITCDLAAGQPCVRGSCAVEPCDAKDAGVVAK</sequence>
<feature type="signal peptide" evidence="1">
    <location>
        <begin position="1"/>
        <end position="24"/>
    </location>
</feature>
<feature type="chain" id="PRO_5005466189" evidence="1">
    <location>
        <begin position="25"/>
        <end position="393"/>
    </location>
</feature>
<dbReference type="RefSeq" id="WP_146648900.1">
    <property type="nucleotide sequence ID" value="NZ_CP012333.1"/>
</dbReference>
<accession>A0A0K1PWC2</accession>
<dbReference type="EMBL" id="CP012333">
    <property type="protein sequence ID" value="AKU97820.1"/>
    <property type="molecule type" value="Genomic_DNA"/>
</dbReference>
<name>A0A0K1PWC2_9BACT</name>
<organism evidence="2 3">
    <name type="scientific">Labilithrix luteola</name>
    <dbReference type="NCBI Taxonomy" id="1391654"/>
    <lineage>
        <taxon>Bacteria</taxon>
        <taxon>Pseudomonadati</taxon>
        <taxon>Myxococcota</taxon>
        <taxon>Polyangia</taxon>
        <taxon>Polyangiales</taxon>
        <taxon>Labilitrichaceae</taxon>
        <taxon>Labilithrix</taxon>
    </lineage>
</organism>
<dbReference type="Proteomes" id="UP000064967">
    <property type="component" value="Chromosome"/>
</dbReference>